<dbReference type="Gene3D" id="6.10.340.10">
    <property type="match status" value="1"/>
</dbReference>
<evidence type="ECO:0000256" key="9">
    <source>
        <dbReference type="SAM" id="Phobius"/>
    </source>
</evidence>
<name>A0AAW9NKE5_9BACL</name>
<dbReference type="InterPro" id="IPR029151">
    <property type="entry name" value="Sensor-like_sf"/>
</dbReference>
<dbReference type="SUPFAM" id="SSF103190">
    <property type="entry name" value="Sensory domain-like"/>
    <property type="match status" value="1"/>
</dbReference>
<keyword evidence="5 9" id="KW-0472">Membrane</keyword>
<keyword evidence="2" id="KW-1003">Cell membrane</keyword>
<dbReference type="SMART" id="SM00283">
    <property type="entry name" value="MA"/>
    <property type="match status" value="1"/>
</dbReference>
<dbReference type="Proteomes" id="UP001344888">
    <property type="component" value="Unassembled WGS sequence"/>
</dbReference>
<keyword evidence="13" id="KW-1185">Reference proteome</keyword>
<evidence type="ECO:0000259" key="11">
    <source>
        <dbReference type="PROSITE" id="PS50885"/>
    </source>
</evidence>
<dbReference type="Gene3D" id="3.30.450.20">
    <property type="entry name" value="PAS domain"/>
    <property type="match status" value="1"/>
</dbReference>
<dbReference type="InterPro" id="IPR004089">
    <property type="entry name" value="MCPsignal_dom"/>
</dbReference>
<dbReference type="PROSITE" id="PS50885">
    <property type="entry name" value="HAMP"/>
    <property type="match status" value="1"/>
</dbReference>
<dbReference type="SUPFAM" id="SSF58104">
    <property type="entry name" value="Methyl-accepting chemotaxis protein (MCP) signaling domain"/>
    <property type="match status" value="1"/>
</dbReference>
<proteinExistence type="inferred from homology"/>
<evidence type="ECO:0000256" key="4">
    <source>
        <dbReference type="ARBA" id="ARBA00022989"/>
    </source>
</evidence>
<keyword evidence="3 9" id="KW-0812">Transmembrane</keyword>
<evidence type="ECO:0000313" key="13">
    <source>
        <dbReference type="Proteomes" id="UP001344888"/>
    </source>
</evidence>
<dbReference type="InterPro" id="IPR003660">
    <property type="entry name" value="HAMP_dom"/>
</dbReference>
<feature type="transmembrane region" description="Helical" evidence="9">
    <location>
        <begin position="168"/>
        <end position="190"/>
    </location>
</feature>
<organism evidence="12 13">
    <name type="scientific">Metasolibacillus meyeri</name>
    <dbReference type="NCBI Taxonomy" id="1071052"/>
    <lineage>
        <taxon>Bacteria</taxon>
        <taxon>Bacillati</taxon>
        <taxon>Bacillota</taxon>
        <taxon>Bacilli</taxon>
        <taxon>Bacillales</taxon>
        <taxon>Caryophanaceae</taxon>
        <taxon>Metasolibacillus</taxon>
    </lineage>
</organism>
<dbReference type="PANTHER" id="PTHR32089">
    <property type="entry name" value="METHYL-ACCEPTING CHEMOTAXIS PROTEIN MCPB"/>
    <property type="match status" value="1"/>
</dbReference>
<dbReference type="Pfam" id="PF17203">
    <property type="entry name" value="sCache_3_2"/>
    <property type="match status" value="1"/>
</dbReference>
<feature type="domain" description="HAMP" evidence="11">
    <location>
        <begin position="191"/>
        <end position="247"/>
    </location>
</feature>
<evidence type="ECO:0000256" key="7">
    <source>
        <dbReference type="ARBA" id="ARBA00029447"/>
    </source>
</evidence>
<evidence type="ECO:0000256" key="5">
    <source>
        <dbReference type="ARBA" id="ARBA00023136"/>
    </source>
</evidence>
<evidence type="ECO:0000256" key="3">
    <source>
        <dbReference type="ARBA" id="ARBA00022692"/>
    </source>
</evidence>
<comment type="similarity">
    <text evidence="7">Belongs to the methyl-accepting chemotaxis (MCP) protein family.</text>
</comment>
<keyword evidence="4 9" id="KW-1133">Transmembrane helix</keyword>
<accession>A0AAW9NKE5</accession>
<dbReference type="InterPro" id="IPR033463">
    <property type="entry name" value="sCache_3"/>
</dbReference>
<evidence type="ECO:0000259" key="10">
    <source>
        <dbReference type="PROSITE" id="PS50111"/>
    </source>
</evidence>
<evidence type="ECO:0000256" key="2">
    <source>
        <dbReference type="ARBA" id="ARBA00022475"/>
    </source>
</evidence>
<evidence type="ECO:0000256" key="6">
    <source>
        <dbReference type="ARBA" id="ARBA00023224"/>
    </source>
</evidence>
<dbReference type="PROSITE" id="PS50111">
    <property type="entry name" value="CHEMOTAXIS_TRANSDUC_2"/>
    <property type="match status" value="1"/>
</dbReference>
<reference evidence="12 13" key="1">
    <citation type="submission" date="2023-03" db="EMBL/GenBank/DDBJ databases">
        <title>Bacillus Genome Sequencing.</title>
        <authorList>
            <person name="Dunlap C."/>
        </authorList>
    </citation>
    <scope>NUCLEOTIDE SEQUENCE [LARGE SCALE GENOMIC DNA]</scope>
    <source>
        <strain evidence="12 13">B-59205</strain>
    </source>
</reference>
<dbReference type="GO" id="GO:0007165">
    <property type="term" value="P:signal transduction"/>
    <property type="evidence" value="ECO:0007669"/>
    <property type="project" value="UniProtKB-KW"/>
</dbReference>
<dbReference type="SMART" id="SM00304">
    <property type="entry name" value="HAMP"/>
    <property type="match status" value="1"/>
</dbReference>
<dbReference type="Gene3D" id="1.10.287.950">
    <property type="entry name" value="Methyl-accepting chemotaxis protein"/>
    <property type="match status" value="1"/>
</dbReference>
<gene>
    <name evidence="12" type="ORF">P9B03_05265</name>
</gene>
<dbReference type="GO" id="GO:0005886">
    <property type="term" value="C:plasma membrane"/>
    <property type="evidence" value="ECO:0007669"/>
    <property type="project" value="UniProtKB-SubCell"/>
</dbReference>
<dbReference type="AlphaFoldDB" id="A0AAW9NKE5"/>
<comment type="caution">
    <text evidence="12">The sequence shown here is derived from an EMBL/GenBank/DDBJ whole genome shotgun (WGS) entry which is preliminary data.</text>
</comment>
<keyword evidence="6 8" id="KW-0807">Transducer</keyword>
<evidence type="ECO:0000256" key="8">
    <source>
        <dbReference type="PROSITE-ProRule" id="PRU00284"/>
    </source>
</evidence>
<protein>
    <submittedName>
        <fullName evidence="12">Methyl-accepting chemotaxis protein</fullName>
    </submittedName>
</protein>
<sequence>MKSIKQRLLFFTLGLLLVASILNAGFVVWVVNTKSQEVLIEKAQEQVFEMAKQAETILNSETDPIPALQKFVDTKVQQDNVTYAIIIDSNVQAVAHSDADKLNKIYEDDYTIEGATKGVKQFTRWYAEVQGIWTYDIMEPIYRNGELYGVMDIGVPESGIKSIVDSVLIFQIIIGIASFLIIGSLMWWSIGRIVRALKSLENTLQQTANLDFHESAELEKLSNHKDEIGQMAQGISTMRSALRDITINIQSTSNELVESSTTLLQIADDTVQTTDEISLAISEIAKSTEEQAHDTEKGAEQLDQLSGNIDRVIEHTEKIATMTAQIDDLSNQGVDTVQQLSIWSEKNRDSSQQVSSIVQEVDKTSSDISSIVNTITEIASQTNLLALNASIESARVGEAGKGFAVVADEIRKLSEQTSNATEDIKNKITAIQAISKSAVTEIETSIEIVEQNAKAATDTSNIFNTIKEALDQTIEVARDVQQLSSEMNRSKEQIISAIHNISGSAVETSAGTEQVSASAQEQLKSINIVSEKARDLNIIAEQLRKEVDKFAL</sequence>
<evidence type="ECO:0000313" key="12">
    <source>
        <dbReference type="EMBL" id="MEC1177885.1"/>
    </source>
</evidence>
<dbReference type="PANTHER" id="PTHR32089:SF112">
    <property type="entry name" value="LYSOZYME-LIKE PROTEIN-RELATED"/>
    <property type="match status" value="1"/>
</dbReference>
<feature type="domain" description="Methyl-accepting transducer" evidence="10">
    <location>
        <begin position="266"/>
        <end position="502"/>
    </location>
</feature>
<comment type="subcellular location">
    <subcellularLocation>
        <location evidence="1">Cell membrane</location>
        <topology evidence="1">Multi-pass membrane protein</topology>
    </subcellularLocation>
</comment>
<dbReference type="Pfam" id="PF00015">
    <property type="entry name" value="MCPsignal"/>
    <property type="match status" value="1"/>
</dbReference>
<evidence type="ECO:0000256" key="1">
    <source>
        <dbReference type="ARBA" id="ARBA00004651"/>
    </source>
</evidence>
<dbReference type="EMBL" id="JARSFG010000007">
    <property type="protein sequence ID" value="MEC1177885.1"/>
    <property type="molecule type" value="Genomic_DNA"/>
</dbReference>
<dbReference type="RefSeq" id="WP_326122375.1">
    <property type="nucleotide sequence ID" value="NZ_JARSFG010000007.1"/>
</dbReference>